<keyword evidence="2" id="KW-0479">Metal-binding</keyword>
<evidence type="ECO:0000313" key="6">
    <source>
        <dbReference type="EMBL" id="ACL17131.1"/>
    </source>
</evidence>
<dbReference type="RefSeq" id="WP_012618450.1">
    <property type="nucleotide sequence ID" value="NC_011832.1"/>
</dbReference>
<evidence type="ECO:0000256" key="1">
    <source>
        <dbReference type="ARBA" id="ARBA00022485"/>
    </source>
</evidence>
<dbReference type="GO" id="GO:0046872">
    <property type="term" value="F:metal ion binding"/>
    <property type="evidence" value="ECO:0007669"/>
    <property type="project" value="UniProtKB-KW"/>
</dbReference>
<feature type="domain" description="4Fe-4S" evidence="5">
    <location>
        <begin position="62"/>
        <end position="137"/>
    </location>
</feature>
<name>B8GK60_METPE</name>
<proteinExistence type="predicted"/>
<dbReference type="AlphaFoldDB" id="B8GK60"/>
<dbReference type="GeneID" id="7270371"/>
<evidence type="ECO:0000313" key="7">
    <source>
        <dbReference type="Proteomes" id="UP000002457"/>
    </source>
</evidence>
<evidence type="ECO:0000256" key="2">
    <source>
        <dbReference type="ARBA" id="ARBA00022723"/>
    </source>
</evidence>
<gene>
    <name evidence="6" type="ordered locus">Mpal_1825</name>
</gene>
<dbReference type="eggNOG" id="arCOG04483">
    <property type="taxonomic scope" value="Archaea"/>
</dbReference>
<evidence type="ECO:0000259" key="5">
    <source>
        <dbReference type="PROSITE" id="PS51656"/>
    </source>
</evidence>
<dbReference type="PANTHER" id="PTHR40101:SF1">
    <property type="entry name" value="4FE-4S DOMAIN-CONTAINING PROTEIN"/>
    <property type="match status" value="1"/>
</dbReference>
<dbReference type="Proteomes" id="UP000002457">
    <property type="component" value="Chromosome"/>
</dbReference>
<dbReference type="EMBL" id="CP001338">
    <property type="protein sequence ID" value="ACL17131.1"/>
    <property type="molecule type" value="Genomic_DNA"/>
</dbReference>
<accession>B8GK60</accession>
<dbReference type="STRING" id="521011.Mpal_1825"/>
<keyword evidence="4" id="KW-0411">Iron-sulfur</keyword>
<reference evidence="6 7" key="1">
    <citation type="journal article" date="2015" name="Genome Announc.">
        <title>Complete Genome Sequence of Methanosphaerula palustris E1-9CT, a Hydrogenotrophic Methanogen Isolated from a Minerotrophic Fen Peatland.</title>
        <authorList>
            <person name="Cadillo-Quiroz H."/>
            <person name="Browne P."/>
            <person name="Kyrpides N."/>
            <person name="Woyke T."/>
            <person name="Goodwin L."/>
            <person name="Detter C."/>
            <person name="Yavitt J.B."/>
            <person name="Zinder S.H."/>
        </authorList>
    </citation>
    <scope>NUCLEOTIDE SEQUENCE [LARGE SCALE GENOMIC DNA]</scope>
    <source>
        <strain evidence="7">ATCC BAA-1556 / DSM 19958 / E1-9c</strain>
    </source>
</reference>
<evidence type="ECO:0000256" key="3">
    <source>
        <dbReference type="ARBA" id="ARBA00023004"/>
    </source>
</evidence>
<dbReference type="GO" id="GO:0051539">
    <property type="term" value="F:4 iron, 4 sulfur cluster binding"/>
    <property type="evidence" value="ECO:0007669"/>
    <property type="project" value="UniProtKB-KW"/>
</dbReference>
<keyword evidence="7" id="KW-1185">Reference proteome</keyword>
<protein>
    <recommendedName>
        <fullName evidence="5">4Fe-4S domain-containing protein</fullName>
    </recommendedName>
</protein>
<organism evidence="6 7">
    <name type="scientific">Methanosphaerula palustris (strain ATCC BAA-1556 / DSM 19958 / E1-9c)</name>
    <dbReference type="NCBI Taxonomy" id="521011"/>
    <lineage>
        <taxon>Archaea</taxon>
        <taxon>Methanobacteriati</taxon>
        <taxon>Methanobacteriota</taxon>
        <taxon>Stenosarchaea group</taxon>
        <taxon>Methanomicrobia</taxon>
        <taxon>Methanomicrobiales</taxon>
        <taxon>Methanoregulaceae</taxon>
        <taxon>Methanosphaerula</taxon>
    </lineage>
</organism>
<dbReference type="PANTHER" id="PTHR40101">
    <property type="entry name" value="CONSERVED PROTEIN"/>
    <property type="match status" value="1"/>
</dbReference>
<dbReference type="InterPro" id="IPR019224">
    <property type="entry name" value="DUF2148"/>
</dbReference>
<sequence>MNEETRAVRMVADLMALSARTAPKAKGEDSLVIRVAEGEELLALAEEMRTISEQRNIRFFVRDAENISISDACLLVGTHGEVTAGVNCGGCGFPTCREMLDAFEKKENESNESPFIAPSCVLRITDLGIAIGSAVKTASIHNVDNRVMYSAGVAALSLGWLEDCTVAFGVPVSASGKSPYFDRQRM</sequence>
<dbReference type="PROSITE" id="PS51656">
    <property type="entry name" value="4FE4S"/>
    <property type="match status" value="1"/>
</dbReference>
<keyword evidence="1" id="KW-0004">4Fe-4S</keyword>
<dbReference type="InterPro" id="IPR007202">
    <property type="entry name" value="4Fe-4S_dom"/>
</dbReference>
<dbReference type="Pfam" id="PF04060">
    <property type="entry name" value="FeS"/>
    <property type="match status" value="1"/>
</dbReference>
<dbReference type="Pfam" id="PF09918">
    <property type="entry name" value="DUF2148"/>
    <property type="match status" value="1"/>
</dbReference>
<dbReference type="HOGENOM" id="CLU_111491_0_0_2"/>
<keyword evidence="3" id="KW-0408">Iron</keyword>
<evidence type="ECO:0000256" key="4">
    <source>
        <dbReference type="ARBA" id="ARBA00023014"/>
    </source>
</evidence>
<dbReference type="OrthoDB" id="146335at2157"/>
<dbReference type="KEGG" id="mpl:Mpal_1825"/>